<proteinExistence type="predicted"/>
<comment type="caution">
    <text evidence="3">The sequence shown here is derived from an EMBL/GenBank/DDBJ whole genome shotgun (WGS) entry which is preliminary data.</text>
</comment>
<keyword evidence="4" id="KW-1185">Reference proteome</keyword>
<dbReference type="Proteomes" id="UP000295388">
    <property type="component" value="Unassembled WGS sequence"/>
</dbReference>
<dbReference type="SUPFAM" id="SSF50891">
    <property type="entry name" value="Cyclophilin-like"/>
    <property type="match status" value="1"/>
</dbReference>
<dbReference type="EMBL" id="SNWQ01000003">
    <property type="protein sequence ID" value="TDO51618.1"/>
    <property type="molecule type" value="Genomic_DNA"/>
</dbReference>
<dbReference type="Pfam" id="PF18050">
    <property type="entry name" value="Cyclophil_like2"/>
    <property type="match status" value="1"/>
</dbReference>
<dbReference type="Gene3D" id="2.40.100.20">
    <property type="match status" value="1"/>
</dbReference>
<protein>
    <submittedName>
        <fullName evidence="3">Cyclophilin-like protein</fullName>
    </submittedName>
</protein>
<dbReference type="InterPro" id="IPR029000">
    <property type="entry name" value="Cyclophilin-like_dom_sf"/>
</dbReference>
<evidence type="ECO:0000313" key="4">
    <source>
        <dbReference type="Proteomes" id="UP000295388"/>
    </source>
</evidence>
<name>A0A4R6KKV0_9ACTN</name>
<dbReference type="RefSeq" id="WP_133799536.1">
    <property type="nucleotide sequence ID" value="NZ_SNWQ01000003.1"/>
</dbReference>
<evidence type="ECO:0000313" key="2">
    <source>
        <dbReference type="EMBL" id="TDO51618.1"/>
    </source>
</evidence>
<evidence type="ECO:0000313" key="3">
    <source>
        <dbReference type="EMBL" id="TDO51621.1"/>
    </source>
</evidence>
<organism evidence="3 4">
    <name type="scientific">Kribbella caucasensis</name>
    <dbReference type="NCBI Taxonomy" id="2512215"/>
    <lineage>
        <taxon>Bacteria</taxon>
        <taxon>Bacillati</taxon>
        <taxon>Actinomycetota</taxon>
        <taxon>Actinomycetes</taxon>
        <taxon>Propionibacteriales</taxon>
        <taxon>Kribbellaceae</taxon>
        <taxon>Kribbella</taxon>
    </lineage>
</organism>
<sequence length="114" mass="12423">MNIRLTIDGRAVDATLNDSAAARDLAAQFPLTLNLEDFHQTERIAYPPRRLSTTSAPTTRPRAGDLAYYVPWGNIAIYYRDGDSSSSDVIILGHINADSDVLANATRLTIDTAS</sequence>
<dbReference type="InterPro" id="IPR041183">
    <property type="entry name" value="Cyclophilin-like"/>
</dbReference>
<feature type="domain" description="Cyclophilin-like" evidence="1">
    <location>
        <begin position="5"/>
        <end position="104"/>
    </location>
</feature>
<reference evidence="3 4" key="1">
    <citation type="submission" date="2019-03" db="EMBL/GenBank/DDBJ databases">
        <title>Genomic Encyclopedia of Type Strains, Phase III (KMG-III): the genomes of soil and plant-associated and newly described type strains.</title>
        <authorList>
            <person name="Whitman W."/>
        </authorList>
    </citation>
    <scope>NUCLEOTIDE SEQUENCE [LARGE SCALE GENOMIC DNA]</scope>
    <source>
        <strain evidence="3 4">VKM Ac-2527</strain>
    </source>
</reference>
<dbReference type="AlphaFoldDB" id="A0A4R6KKV0"/>
<evidence type="ECO:0000259" key="1">
    <source>
        <dbReference type="Pfam" id="PF18050"/>
    </source>
</evidence>
<accession>A0A4R6KKV0</accession>
<dbReference type="OrthoDB" id="9806505at2"/>
<gene>
    <name evidence="2" type="ORF">EV643_103357</name>
    <name evidence="3" type="ORF">EV643_103360</name>
</gene>
<dbReference type="EMBL" id="SNWQ01000003">
    <property type="protein sequence ID" value="TDO51621.1"/>
    <property type="molecule type" value="Genomic_DNA"/>
</dbReference>